<sequence length="121" mass="13886">MSTGLISLTIVSDSDSEEDDDILLLDDKIESSDEFSRHSLRSLLLPEPDILKILDPVPDVFKICYPKHIKLHCLISRFKRVSPLFSETHNSETQNSETQYSIFTMAMSRNSDFQYSEVSKQ</sequence>
<dbReference type="AlphaFoldDB" id="A0A915J1G3"/>
<accession>A0A915J1G3</accession>
<dbReference type="Proteomes" id="UP000887565">
    <property type="component" value="Unplaced"/>
</dbReference>
<name>A0A915J1G3_ROMCU</name>
<dbReference type="WBParaSite" id="nRc.2.0.1.t19537-RA">
    <property type="protein sequence ID" value="nRc.2.0.1.t19537-RA"/>
    <property type="gene ID" value="nRc.2.0.1.g19537"/>
</dbReference>
<evidence type="ECO:0000313" key="2">
    <source>
        <dbReference type="WBParaSite" id="nRc.2.0.1.t19537-RA"/>
    </source>
</evidence>
<proteinExistence type="predicted"/>
<organism evidence="1 2">
    <name type="scientific">Romanomermis culicivorax</name>
    <name type="common">Nematode worm</name>
    <dbReference type="NCBI Taxonomy" id="13658"/>
    <lineage>
        <taxon>Eukaryota</taxon>
        <taxon>Metazoa</taxon>
        <taxon>Ecdysozoa</taxon>
        <taxon>Nematoda</taxon>
        <taxon>Enoplea</taxon>
        <taxon>Dorylaimia</taxon>
        <taxon>Mermithida</taxon>
        <taxon>Mermithoidea</taxon>
        <taxon>Mermithidae</taxon>
        <taxon>Romanomermis</taxon>
    </lineage>
</organism>
<keyword evidence="1" id="KW-1185">Reference proteome</keyword>
<reference evidence="2" key="1">
    <citation type="submission" date="2022-11" db="UniProtKB">
        <authorList>
            <consortium name="WormBaseParasite"/>
        </authorList>
    </citation>
    <scope>IDENTIFICATION</scope>
</reference>
<protein>
    <submittedName>
        <fullName evidence="2">Uncharacterized protein</fullName>
    </submittedName>
</protein>
<evidence type="ECO:0000313" key="1">
    <source>
        <dbReference type="Proteomes" id="UP000887565"/>
    </source>
</evidence>